<keyword evidence="3" id="KW-1185">Reference proteome</keyword>
<dbReference type="RefSeq" id="WP_017746866.1">
    <property type="nucleotide sequence ID" value="NZ_KQ976354.1"/>
</dbReference>
<dbReference type="EMBL" id="ANNX02000029">
    <property type="protein sequence ID" value="KYC40373.1"/>
    <property type="molecule type" value="Genomic_DNA"/>
</dbReference>
<dbReference type="NCBIfam" id="TIGR02595">
    <property type="entry name" value="PEP_CTERM"/>
    <property type="match status" value="1"/>
</dbReference>
<dbReference type="Proteomes" id="UP000076925">
    <property type="component" value="Unassembled WGS sequence"/>
</dbReference>
<feature type="chain" id="PRO_5007300581" description="PEP-CTERM protein-sorting domain-containing protein" evidence="1">
    <location>
        <begin position="21"/>
        <end position="247"/>
    </location>
</feature>
<dbReference type="AlphaFoldDB" id="A0A139X6W0"/>
<dbReference type="InterPro" id="IPR013424">
    <property type="entry name" value="Ice-binding_C"/>
</dbReference>
<organism evidence="2 3">
    <name type="scientific">Scytonema hofmannii PCC 7110</name>
    <dbReference type="NCBI Taxonomy" id="128403"/>
    <lineage>
        <taxon>Bacteria</taxon>
        <taxon>Bacillati</taxon>
        <taxon>Cyanobacteriota</taxon>
        <taxon>Cyanophyceae</taxon>
        <taxon>Nostocales</taxon>
        <taxon>Scytonemataceae</taxon>
        <taxon>Scytonema</taxon>
    </lineage>
</organism>
<evidence type="ECO:0000313" key="3">
    <source>
        <dbReference type="Proteomes" id="UP000076925"/>
    </source>
</evidence>
<reference evidence="2 3" key="1">
    <citation type="journal article" date="2013" name="Genome Biol. Evol.">
        <title>Genomes of Stigonematalean cyanobacteria (subsection V) and the evolution of oxygenic photosynthesis from prokaryotes to plastids.</title>
        <authorList>
            <person name="Dagan T."/>
            <person name="Roettger M."/>
            <person name="Stucken K."/>
            <person name="Landan G."/>
            <person name="Koch R."/>
            <person name="Major P."/>
            <person name="Gould S.B."/>
            <person name="Goremykin V.V."/>
            <person name="Rippka R."/>
            <person name="Tandeau de Marsac N."/>
            <person name="Gugger M."/>
            <person name="Lockhart P.J."/>
            <person name="Allen J.F."/>
            <person name="Brune I."/>
            <person name="Maus I."/>
            <person name="Puhler A."/>
            <person name="Martin W.F."/>
        </authorList>
    </citation>
    <scope>NUCLEOTIDE SEQUENCE [LARGE SCALE GENOMIC DNA]</scope>
    <source>
        <strain evidence="2 3">PCC 7110</strain>
    </source>
</reference>
<accession>A0A139X6W0</accession>
<name>A0A139X6W0_9CYAN</name>
<evidence type="ECO:0008006" key="4">
    <source>
        <dbReference type="Google" id="ProtNLM"/>
    </source>
</evidence>
<sequence length="247" mass="26576">MRNRFLCVLFGVAATVAVHAPLNVRAEAKIYEEISGKENLNLDAGTLNILESIGLSLDSVESTAIPDPGYTYAFALLPPSSNPNIRGTSFTFSYDDVTKAYIPLRGSEEFAGTIKFNVDTNKLALPPQFTIGGLSTTFTPDFRFFATDPVTTGLRLFDVVSSGSPNINLNSQTWTLDGLKLNISQEFNDFLVAAGADRQVTGLNFADAQGQRAFREVSTTKVPEPSSVVAILMVGAAIAARKLRQSA</sequence>
<gene>
    <name evidence="2" type="ORF">WA1_26525</name>
</gene>
<evidence type="ECO:0000313" key="2">
    <source>
        <dbReference type="EMBL" id="KYC40373.1"/>
    </source>
</evidence>
<dbReference type="OrthoDB" id="511836at2"/>
<comment type="caution">
    <text evidence="2">The sequence shown here is derived from an EMBL/GenBank/DDBJ whole genome shotgun (WGS) entry which is preliminary data.</text>
</comment>
<protein>
    <recommendedName>
        <fullName evidence="4">PEP-CTERM protein-sorting domain-containing protein</fullName>
    </recommendedName>
</protein>
<proteinExistence type="predicted"/>
<feature type="signal peptide" evidence="1">
    <location>
        <begin position="1"/>
        <end position="20"/>
    </location>
</feature>
<keyword evidence="1" id="KW-0732">Signal</keyword>
<evidence type="ECO:0000256" key="1">
    <source>
        <dbReference type="SAM" id="SignalP"/>
    </source>
</evidence>